<dbReference type="PANTHER" id="PTHR43618:SF4">
    <property type="entry name" value="SHORT CHAIN DEHYDROGENASE_REDUCTASE FAMILY (AFU_ORTHOLOGUE AFUA_7G04540)"/>
    <property type="match status" value="1"/>
</dbReference>
<dbReference type="InterPro" id="IPR002347">
    <property type="entry name" value="SDR_fam"/>
</dbReference>
<evidence type="ECO:0000313" key="5">
    <source>
        <dbReference type="EMBL" id="KAL1408336.1"/>
    </source>
</evidence>
<evidence type="ECO:0000256" key="2">
    <source>
        <dbReference type="ARBA" id="ARBA00022857"/>
    </source>
</evidence>
<dbReference type="InterPro" id="IPR020904">
    <property type="entry name" value="Sc_DH/Rdtase_CS"/>
</dbReference>
<dbReference type="PRINTS" id="PR00080">
    <property type="entry name" value="SDRFAMILY"/>
</dbReference>
<dbReference type="SUPFAM" id="SSF51735">
    <property type="entry name" value="NAD(P)-binding Rossmann-fold domains"/>
    <property type="match status" value="1"/>
</dbReference>
<comment type="caution">
    <text evidence="5">The sequence shown here is derived from an EMBL/GenBank/DDBJ whole genome shotgun (WGS) entry which is preliminary data.</text>
</comment>
<name>A0ABR3Q0X8_9TREE</name>
<dbReference type="EMBL" id="JBBXJM010000004">
    <property type="protein sequence ID" value="KAL1408336.1"/>
    <property type="molecule type" value="Genomic_DNA"/>
</dbReference>
<evidence type="ECO:0000256" key="4">
    <source>
        <dbReference type="RuleBase" id="RU000363"/>
    </source>
</evidence>
<dbReference type="PANTHER" id="PTHR43618">
    <property type="entry name" value="7-ALPHA-HYDROXYSTEROID DEHYDROGENASE"/>
    <property type="match status" value="1"/>
</dbReference>
<sequence>MSATALITALSGPGSSLKAEQLFAVRGWVAVVTGGGTGLGLVTALALAENGAKVYITGRRAEPLDEAARAFAARKDAGGGAIVAVPADVSTKEGIKKLVAAVGAHETFVNLLVNNHGVSQGATDITAVAQTPEALSAHMFDGEEFDTWLSTYRINSASYYFTSFAFLPLLAAAKSKGGFGEPGNIINISSMSGVTITSQRGQFNYNASKAATLSLSHQLATEFARAGFGIRVNTVLPGYFPSGMTVIPNESNTGSEAHTAEFKNQWGIPFGRPGNAREYAGAILSLATNSYVTGAEHLIDGGWMIDQAF</sequence>
<keyword evidence="6" id="KW-1185">Reference proteome</keyword>
<proteinExistence type="inferred from homology"/>
<gene>
    <name evidence="5" type="ORF">Q8F55_005144</name>
</gene>
<evidence type="ECO:0000256" key="1">
    <source>
        <dbReference type="ARBA" id="ARBA00006484"/>
    </source>
</evidence>
<dbReference type="PROSITE" id="PS00061">
    <property type="entry name" value="ADH_SHORT"/>
    <property type="match status" value="1"/>
</dbReference>
<dbReference type="InterPro" id="IPR036291">
    <property type="entry name" value="NAD(P)-bd_dom_sf"/>
</dbReference>
<dbReference type="GeneID" id="95986187"/>
<dbReference type="RefSeq" id="XP_069208280.1">
    <property type="nucleotide sequence ID" value="XM_069353638.1"/>
</dbReference>
<evidence type="ECO:0008006" key="7">
    <source>
        <dbReference type="Google" id="ProtNLM"/>
    </source>
</evidence>
<comment type="similarity">
    <text evidence="1 4">Belongs to the short-chain dehydrogenases/reductases (SDR) family.</text>
</comment>
<evidence type="ECO:0000313" key="6">
    <source>
        <dbReference type="Proteomes" id="UP001565368"/>
    </source>
</evidence>
<accession>A0ABR3Q0X8</accession>
<organism evidence="5 6">
    <name type="scientific">Vanrija albida</name>
    <dbReference type="NCBI Taxonomy" id="181172"/>
    <lineage>
        <taxon>Eukaryota</taxon>
        <taxon>Fungi</taxon>
        <taxon>Dikarya</taxon>
        <taxon>Basidiomycota</taxon>
        <taxon>Agaricomycotina</taxon>
        <taxon>Tremellomycetes</taxon>
        <taxon>Trichosporonales</taxon>
        <taxon>Trichosporonaceae</taxon>
        <taxon>Vanrija</taxon>
    </lineage>
</organism>
<dbReference type="PRINTS" id="PR00081">
    <property type="entry name" value="GDHRDH"/>
</dbReference>
<reference evidence="5 6" key="1">
    <citation type="submission" date="2023-08" db="EMBL/GenBank/DDBJ databases">
        <title>Annotated Genome Sequence of Vanrija albida AlHP1.</title>
        <authorList>
            <person name="Herzog R."/>
        </authorList>
    </citation>
    <scope>NUCLEOTIDE SEQUENCE [LARGE SCALE GENOMIC DNA]</scope>
    <source>
        <strain evidence="5 6">AlHP1</strain>
    </source>
</reference>
<dbReference type="InterPro" id="IPR052178">
    <property type="entry name" value="Sec_Metab_Biosynth_SDR"/>
</dbReference>
<evidence type="ECO:0000256" key="3">
    <source>
        <dbReference type="ARBA" id="ARBA00023002"/>
    </source>
</evidence>
<protein>
    <recommendedName>
        <fullName evidence="7">NAD(P)-binding protein</fullName>
    </recommendedName>
</protein>
<dbReference type="Proteomes" id="UP001565368">
    <property type="component" value="Unassembled WGS sequence"/>
</dbReference>
<dbReference type="Gene3D" id="3.40.50.720">
    <property type="entry name" value="NAD(P)-binding Rossmann-like Domain"/>
    <property type="match status" value="1"/>
</dbReference>
<dbReference type="Pfam" id="PF00106">
    <property type="entry name" value="adh_short"/>
    <property type="match status" value="1"/>
</dbReference>
<keyword evidence="3" id="KW-0560">Oxidoreductase</keyword>
<keyword evidence="2" id="KW-0521">NADP</keyword>